<protein>
    <recommendedName>
        <fullName evidence="3">thioredoxin-dependent peroxiredoxin</fullName>
        <ecNumber evidence="3">1.11.1.24</ecNumber>
    </recommendedName>
    <alternativeName>
        <fullName evidence="11">Bacterioferritin comigratory protein</fullName>
    </alternativeName>
    <alternativeName>
        <fullName evidence="9">Thioredoxin peroxidase</fullName>
    </alternativeName>
</protein>
<dbReference type="FunFam" id="3.40.30.10:FF:000007">
    <property type="entry name" value="Thioredoxin-dependent thiol peroxidase"/>
    <property type="match status" value="1"/>
</dbReference>
<dbReference type="RefSeq" id="WP_005456703.1">
    <property type="nucleotide sequence ID" value="NZ_CM001440.1"/>
</dbReference>
<evidence type="ECO:0000256" key="8">
    <source>
        <dbReference type="ARBA" id="ARBA00023284"/>
    </source>
</evidence>
<dbReference type="PIRSF" id="PIRSF000239">
    <property type="entry name" value="AHPC"/>
    <property type="match status" value="1"/>
</dbReference>
<dbReference type="EMBL" id="CM001440">
    <property type="protein sequence ID" value="EHR61477.1"/>
    <property type="molecule type" value="Genomic_DNA"/>
</dbReference>
<evidence type="ECO:0000256" key="11">
    <source>
        <dbReference type="ARBA" id="ARBA00041373"/>
    </source>
</evidence>
<dbReference type="CDD" id="cd03017">
    <property type="entry name" value="PRX_BCP"/>
    <property type="match status" value="1"/>
</dbReference>
<keyword evidence="6" id="KW-0560">Oxidoreductase</keyword>
<dbReference type="eggNOG" id="COG1225">
    <property type="taxonomic scope" value="Bacteria"/>
</dbReference>
<dbReference type="GO" id="GO:0045454">
    <property type="term" value="P:cell redox homeostasis"/>
    <property type="evidence" value="ECO:0007669"/>
    <property type="project" value="TreeGrafter"/>
</dbReference>
<keyword evidence="7" id="KW-1015">Disulfide bond</keyword>
<feature type="domain" description="Thioredoxin" evidence="14">
    <location>
        <begin position="6"/>
        <end position="156"/>
    </location>
</feature>
<dbReference type="Pfam" id="PF00578">
    <property type="entry name" value="AhpC-TSA"/>
    <property type="match status" value="1"/>
</dbReference>
<dbReference type="GO" id="GO:0005737">
    <property type="term" value="C:cytoplasm"/>
    <property type="evidence" value="ECO:0007669"/>
    <property type="project" value="TreeGrafter"/>
</dbReference>
<keyword evidence="8" id="KW-0676">Redox-active center</keyword>
<dbReference type="EC" id="1.11.1.24" evidence="3"/>
<dbReference type="InterPro" id="IPR000866">
    <property type="entry name" value="AhpC/TSA"/>
</dbReference>
<dbReference type="NCBIfam" id="NF006960">
    <property type="entry name" value="PRK09437.1"/>
    <property type="match status" value="1"/>
</dbReference>
<dbReference type="PANTHER" id="PTHR42801:SF4">
    <property type="entry name" value="AHPC_TSA FAMILY PROTEIN"/>
    <property type="match status" value="1"/>
</dbReference>
<evidence type="ECO:0000313" key="15">
    <source>
        <dbReference type="EMBL" id="EHR61477.1"/>
    </source>
</evidence>
<evidence type="ECO:0000256" key="12">
    <source>
        <dbReference type="ARBA" id="ARBA00049091"/>
    </source>
</evidence>
<comment type="similarity">
    <text evidence="10">Belongs to the peroxiredoxin family. BCP/PrxQ subfamily.</text>
</comment>
<name>H5XF67_9PSEU</name>
<evidence type="ECO:0000256" key="4">
    <source>
        <dbReference type="ARBA" id="ARBA00022559"/>
    </source>
</evidence>
<dbReference type="InterPro" id="IPR036249">
    <property type="entry name" value="Thioredoxin-like_sf"/>
</dbReference>
<feature type="active site" description="Cysteine sulfenic acid (-SOH) intermediate; for peroxidase activity" evidence="13">
    <location>
        <position position="48"/>
    </location>
</feature>
<comment type="function">
    <text evidence="1">Thiol-specific peroxidase that catalyzes the reduction of hydrogen peroxide and organic hydroperoxides to water and alcohols, respectively. Plays a role in cell protection against oxidative stress by detoxifying peroxides and as sensor of hydrogen peroxide-mediated signaling events.</text>
</comment>
<gene>
    <name evidence="15" type="ORF">SaccyDRAFT_2618</name>
</gene>
<evidence type="ECO:0000259" key="14">
    <source>
        <dbReference type="PROSITE" id="PS51352"/>
    </source>
</evidence>
<dbReference type="InterPro" id="IPR050924">
    <property type="entry name" value="Peroxiredoxin_BCP/PrxQ"/>
</dbReference>
<accession>H5XF67</accession>
<evidence type="ECO:0000256" key="1">
    <source>
        <dbReference type="ARBA" id="ARBA00003330"/>
    </source>
</evidence>
<dbReference type="GO" id="GO:0034599">
    <property type="term" value="P:cellular response to oxidative stress"/>
    <property type="evidence" value="ECO:0007669"/>
    <property type="project" value="TreeGrafter"/>
</dbReference>
<evidence type="ECO:0000256" key="2">
    <source>
        <dbReference type="ARBA" id="ARBA00011245"/>
    </source>
</evidence>
<keyword evidence="5" id="KW-0049">Antioxidant</keyword>
<dbReference type="InterPro" id="IPR024706">
    <property type="entry name" value="Peroxiredoxin_AhpC-typ"/>
</dbReference>
<evidence type="ECO:0000256" key="6">
    <source>
        <dbReference type="ARBA" id="ARBA00023002"/>
    </source>
</evidence>
<dbReference type="HOGENOM" id="CLU_042529_14_1_11"/>
<dbReference type="GO" id="GO:0008379">
    <property type="term" value="F:thioredoxin peroxidase activity"/>
    <property type="evidence" value="ECO:0007669"/>
    <property type="project" value="TreeGrafter"/>
</dbReference>
<dbReference type="PROSITE" id="PS51352">
    <property type="entry name" value="THIOREDOXIN_2"/>
    <property type="match status" value="1"/>
</dbReference>
<dbReference type="Gene3D" id="3.40.30.10">
    <property type="entry name" value="Glutaredoxin"/>
    <property type="match status" value="1"/>
</dbReference>
<comment type="subunit">
    <text evidence="2">Monomer.</text>
</comment>
<sequence length="156" mass="17361">MRRVRLRRGDRAPEFALPDQNGDTVSPASLRGSKVVIYFYPAAGTPGCTTEACDFRDNLASLRSAGYAVVGISPDSPQRLREWARQERLVYPLLPDEDHVVHQRYGAWGEKTVDGRTRTGPLRSTFVLDEEGVVEHALYDVNAQGHVAELRKLLGV</sequence>
<evidence type="ECO:0000256" key="5">
    <source>
        <dbReference type="ARBA" id="ARBA00022862"/>
    </source>
</evidence>
<evidence type="ECO:0000313" key="16">
    <source>
        <dbReference type="Proteomes" id="UP000002791"/>
    </source>
</evidence>
<evidence type="ECO:0000256" key="7">
    <source>
        <dbReference type="ARBA" id="ARBA00023157"/>
    </source>
</evidence>
<dbReference type="PANTHER" id="PTHR42801">
    <property type="entry name" value="THIOREDOXIN-DEPENDENT PEROXIDE REDUCTASE"/>
    <property type="match status" value="1"/>
</dbReference>
<evidence type="ECO:0000256" key="3">
    <source>
        <dbReference type="ARBA" id="ARBA00013017"/>
    </source>
</evidence>
<organism evidence="15 16">
    <name type="scientific">Saccharomonospora cyanea NA-134</name>
    <dbReference type="NCBI Taxonomy" id="882082"/>
    <lineage>
        <taxon>Bacteria</taxon>
        <taxon>Bacillati</taxon>
        <taxon>Actinomycetota</taxon>
        <taxon>Actinomycetes</taxon>
        <taxon>Pseudonocardiales</taxon>
        <taxon>Pseudonocardiaceae</taxon>
        <taxon>Saccharomonospora</taxon>
    </lineage>
</organism>
<comment type="catalytic activity">
    <reaction evidence="12">
        <text>a hydroperoxide + [thioredoxin]-dithiol = an alcohol + [thioredoxin]-disulfide + H2O</text>
        <dbReference type="Rhea" id="RHEA:62620"/>
        <dbReference type="Rhea" id="RHEA-COMP:10698"/>
        <dbReference type="Rhea" id="RHEA-COMP:10700"/>
        <dbReference type="ChEBI" id="CHEBI:15377"/>
        <dbReference type="ChEBI" id="CHEBI:29950"/>
        <dbReference type="ChEBI" id="CHEBI:30879"/>
        <dbReference type="ChEBI" id="CHEBI:35924"/>
        <dbReference type="ChEBI" id="CHEBI:50058"/>
        <dbReference type="EC" id="1.11.1.24"/>
    </reaction>
</comment>
<dbReference type="SUPFAM" id="SSF52833">
    <property type="entry name" value="Thioredoxin-like"/>
    <property type="match status" value="1"/>
</dbReference>
<dbReference type="InterPro" id="IPR013766">
    <property type="entry name" value="Thioredoxin_domain"/>
</dbReference>
<evidence type="ECO:0000256" key="10">
    <source>
        <dbReference type="ARBA" id="ARBA00038489"/>
    </source>
</evidence>
<keyword evidence="4" id="KW-0575">Peroxidase</keyword>
<evidence type="ECO:0000256" key="13">
    <source>
        <dbReference type="PIRSR" id="PIRSR000239-1"/>
    </source>
</evidence>
<proteinExistence type="inferred from homology"/>
<evidence type="ECO:0000256" key="9">
    <source>
        <dbReference type="ARBA" id="ARBA00032824"/>
    </source>
</evidence>
<dbReference type="OrthoDB" id="9812811at2"/>
<reference evidence="15 16" key="1">
    <citation type="submission" date="2011-11" db="EMBL/GenBank/DDBJ databases">
        <title>The Noncontiguous Finished sequence of Saccharomonospora cyanea NA-134.</title>
        <authorList>
            <consortium name="US DOE Joint Genome Institute"/>
            <person name="Lucas S."/>
            <person name="Han J."/>
            <person name="Lapidus A."/>
            <person name="Cheng J.-F."/>
            <person name="Goodwin L."/>
            <person name="Pitluck S."/>
            <person name="Peters L."/>
            <person name="Ovchinnikova G."/>
            <person name="Lu M."/>
            <person name="Detter J.C."/>
            <person name="Han C."/>
            <person name="Tapia R."/>
            <person name="Land M."/>
            <person name="Hauser L."/>
            <person name="Kyrpides N."/>
            <person name="Ivanova N."/>
            <person name="Pagani I."/>
            <person name="Brambilla E.-M."/>
            <person name="Klenk H.-P."/>
            <person name="Woyke T."/>
        </authorList>
    </citation>
    <scope>NUCLEOTIDE SEQUENCE [LARGE SCALE GENOMIC DNA]</scope>
    <source>
        <strain evidence="15 16">NA-134</strain>
    </source>
</reference>
<dbReference type="AlphaFoldDB" id="H5XF67"/>
<dbReference type="STRING" id="882082.SaccyDRAFT_2618"/>
<keyword evidence="16" id="KW-1185">Reference proteome</keyword>
<dbReference type="Proteomes" id="UP000002791">
    <property type="component" value="Chromosome"/>
</dbReference>